<evidence type="ECO:0000313" key="17">
    <source>
        <dbReference type="EMBL" id="NWV26718.1"/>
    </source>
</evidence>
<evidence type="ECO:0000256" key="3">
    <source>
        <dbReference type="ARBA" id="ARBA00022527"/>
    </source>
</evidence>
<dbReference type="CDD" id="cd06631">
    <property type="entry name" value="STKc_YSK4"/>
    <property type="match status" value="1"/>
</dbReference>
<dbReference type="AlphaFoldDB" id="A0A7K6DL58"/>
<feature type="region of interest" description="Disordered" evidence="15">
    <location>
        <begin position="366"/>
        <end position="387"/>
    </location>
</feature>
<gene>
    <name evidence="17" type="primary">Map3k19</name>
    <name evidence="17" type="ORF">ORISOL_R04709</name>
</gene>
<keyword evidence="4" id="KW-0808">Transferase</keyword>
<keyword evidence="3" id="KW-0723">Serine/threonine-protein kinase</keyword>
<dbReference type="FunFam" id="1.10.510.10:FF:000331">
    <property type="entry name" value="Mitogen-activated protein kinase kinase kinase 19"/>
    <property type="match status" value="1"/>
</dbReference>
<sequence length="1189" mass="132939">RRQHTSLPFFPKEENMGCGFDFSFLLQTSCPESNISKSFMDLDTLQIIKAPIQQSKFNFKSCKFNINLYLHLPPLTCQPVRTIHLAPLEDDIVNESSSIRTILNIMESIPQPIKPVTKFYQYQLNNLLKRHGEKSSELIVATISDKFFPVKDLYYFSMCNCDKYSNCKKEEIQSHLKWREADVVIHPENDQVKFQCSFVCKNIDLMTQAKFCDESYSHLSSSNVLVNCGMLTAQTTFTVSSNRGASRAGSKQNRAENCCSTGLEEGNAREMILHYRAHGDAESANFVPYNHDLDSSCKNEVIEAYQALEDNSVVAVIPRADVQNRSGKQLENHVCLSESETEKEAMSEATSEEQSEFVPVVHVTLSEQEPHREPHTAEQPATKKGGVCTLPPHVTQSFNVLAHKVNDKNKKNINRNKYSSKSKINNKIKISEDLIASDEFTTKYNAKSPVFPSLELTKVKSETSMKHQKKAAQGDKGHVAQSAQKLKKQSCSCSCKNSAVLKKHITPLSLPHAPPASDFVDLKYTDMFKIINSDDQGPGIYEMFGTPVYSRMRDLDQHESRFYSSVYSAPSGRCTCRSTCSKGRESSRIRNTRKKTHSKPKQTTPGAKQNQKVLIIKDRRTKLSDSNTEQDNATTPDLDFPTNTLSSTTLFHRNTDHQFTFLEELSPSAKQNEIFSNSNLSTIKEVSLEQSLDSQDISNHQRTAACSQGLLQFSDKDYRECVSLSGSLVTAGQNICGAQCTGDMDGGKGRESDQASFKSDDECESPFSDRLECQSPTKILDHSWANTPQNSVLANELTQPSVIWTKNAKSPSYQTSQNSFSWSDFKDVTDELLCCLAKELLMFEEKDINSSRTKNTCSKMQNTHTEEEENKINGDGAIINNALEKSYSKAFLASNEESGLLNFDEATKLPGSSLANKDPVMWTRGEVLGKGAYGTVYCGLTSQGQLIAVKQVVLDPSDQLTTEKEYQKFHEEVDLLKTLKHTNIVTYLGTCLEDNILSIFMEFVPGGSISSILNRFGPLPEVVLCKYTKQILQGVAYLHDNCVVHRDIKGNNVMLMPNGVIKLIDFGCARRLAWASLSGTRSELLRSVHGTPYWMAPEVISESGYGRKSDIWSVGCTVFEMATGKPPLASMDRVAAMFYIGAHRGLMPSLPDRFSSAAVEFVHACFTRDQHERPSALQLLDHPFVKGRQ</sequence>
<feature type="region of interest" description="Disordered" evidence="15">
    <location>
        <begin position="585"/>
        <end position="641"/>
    </location>
</feature>
<keyword evidence="13" id="KW-0460">Magnesium</keyword>
<dbReference type="EC" id="2.7.11.1" evidence="2"/>
<accession>A0A7K6DL58</accession>
<dbReference type="GO" id="GO:0035556">
    <property type="term" value="P:intracellular signal transduction"/>
    <property type="evidence" value="ECO:0007669"/>
    <property type="project" value="UniProtKB-ARBA"/>
</dbReference>
<comment type="catalytic activity">
    <reaction evidence="8">
        <text>L-threonyl-[protein] + ATP = O-phospho-L-threonyl-[protein] + ADP + H(+)</text>
        <dbReference type="Rhea" id="RHEA:46608"/>
        <dbReference type="Rhea" id="RHEA-COMP:11060"/>
        <dbReference type="Rhea" id="RHEA-COMP:11605"/>
        <dbReference type="ChEBI" id="CHEBI:15378"/>
        <dbReference type="ChEBI" id="CHEBI:30013"/>
        <dbReference type="ChEBI" id="CHEBI:30616"/>
        <dbReference type="ChEBI" id="CHEBI:61977"/>
        <dbReference type="ChEBI" id="CHEBI:456216"/>
        <dbReference type="EC" id="2.7.11.1"/>
    </reaction>
</comment>
<dbReference type="GO" id="GO:0004674">
    <property type="term" value="F:protein serine/threonine kinase activity"/>
    <property type="evidence" value="ECO:0007669"/>
    <property type="project" value="UniProtKB-KW"/>
</dbReference>
<evidence type="ECO:0000256" key="14">
    <source>
        <dbReference type="PROSITE-ProRule" id="PRU10141"/>
    </source>
</evidence>
<dbReference type="SUPFAM" id="SSF56112">
    <property type="entry name" value="Protein kinase-like (PK-like)"/>
    <property type="match status" value="1"/>
</dbReference>
<keyword evidence="18" id="KW-1185">Reference proteome</keyword>
<evidence type="ECO:0000259" key="16">
    <source>
        <dbReference type="PROSITE" id="PS50011"/>
    </source>
</evidence>
<feature type="compositionally biased region" description="Polar residues" evidence="15">
    <location>
        <begin position="601"/>
        <end position="612"/>
    </location>
</feature>
<dbReference type="OrthoDB" id="266718at2759"/>
<keyword evidence="5 14" id="KW-0547">Nucleotide-binding</keyword>
<evidence type="ECO:0000313" key="18">
    <source>
        <dbReference type="Proteomes" id="UP000571324"/>
    </source>
</evidence>
<evidence type="ECO:0000256" key="1">
    <source>
        <dbReference type="ARBA" id="ARBA00008874"/>
    </source>
</evidence>
<feature type="domain" description="Protein kinase" evidence="16">
    <location>
        <begin position="922"/>
        <end position="1185"/>
    </location>
</feature>
<dbReference type="InterPro" id="IPR011009">
    <property type="entry name" value="Kinase-like_dom_sf"/>
</dbReference>
<evidence type="ECO:0000256" key="7">
    <source>
        <dbReference type="ARBA" id="ARBA00022840"/>
    </source>
</evidence>
<evidence type="ECO:0000256" key="9">
    <source>
        <dbReference type="ARBA" id="ARBA00048679"/>
    </source>
</evidence>
<dbReference type="PANTHER" id="PTHR11584">
    <property type="entry name" value="SERINE/THREONINE PROTEIN KINASE"/>
    <property type="match status" value="1"/>
</dbReference>
<feature type="binding site" evidence="13">
    <location>
        <position position="1065"/>
    </location>
    <ligand>
        <name>Mg(2+)</name>
        <dbReference type="ChEBI" id="CHEBI:18420"/>
    </ligand>
</feature>
<reference evidence="17 18" key="1">
    <citation type="submission" date="2019-09" db="EMBL/GenBank/DDBJ databases">
        <title>Bird 10,000 Genomes (B10K) Project - Family phase.</title>
        <authorList>
            <person name="Zhang G."/>
        </authorList>
    </citation>
    <scope>NUCLEOTIDE SEQUENCE [LARGE SCALE GENOMIC DNA]</scope>
    <source>
        <strain evidence="17">B10K-DU-029-52</strain>
    </source>
</reference>
<feature type="non-terminal residue" evidence="17">
    <location>
        <position position="1"/>
    </location>
</feature>
<dbReference type="InterPro" id="IPR008271">
    <property type="entry name" value="Ser/Thr_kinase_AS"/>
</dbReference>
<dbReference type="PROSITE" id="PS50011">
    <property type="entry name" value="PROTEIN_KINASE_DOM"/>
    <property type="match status" value="1"/>
</dbReference>
<comment type="caution">
    <text evidence="17">The sequence shown here is derived from an EMBL/GenBank/DDBJ whole genome shotgun (WGS) entry which is preliminary data.</text>
</comment>
<dbReference type="EMBL" id="VZRL01005185">
    <property type="protein sequence ID" value="NWV26718.1"/>
    <property type="molecule type" value="Genomic_DNA"/>
</dbReference>
<keyword evidence="7 14" id="KW-0067">ATP-binding</keyword>
<dbReference type="PANTHER" id="PTHR11584:SF369">
    <property type="entry name" value="MITOGEN-ACTIVATED PROTEIN KINASE KINASE KINASE 19-RELATED"/>
    <property type="match status" value="1"/>
</dbReference>
<protein>
    <recommendedName>
        <fullName evidence="10">Mitogen-activated protein kinase kinase kinase 19</fullName>
        <ecNumber evidence="2">2.7.11.1</ecNumber>
    </recommendedName>
    <alternativeName>
        <fullName evidence="11">SPS1/STE20-related protein kinase YSK4</fullName>
    </alternativeName>
</protein>
<dbReference type="SMART" id="SM00220">
    <property type="entry name" value="S_TKc"/>
    <property type="match status" value="1"/>
</dbReference>
<name>A0A7K6DL58_9PASS</name>
<evidence type="ECO:0000256" key="13">
    <source>
        <dbReference type="PIRSR" id="PIRSR000615-3"/>
    </source>
</evidence>
<proteinExistence type="inferred from homology"/>
<evidence type="ECO:0000256" key="12">
    <source>
        <dbReference type="PIRSR" id="PIRSR000615-1"/>
    </source>
</evidence>
<comment type="catalytic activity">
    <reaction evidence="9">
        <text>L-seryl-[protein] + ATP = O-phospho-L-seryl-[protein] + ADP + H(+)</text>
        <dbReference type="Rhea" id="RHEA:17989"/>
        <dbReference type="Rhea" id="RHEA-COMP:9863"/>
        <dbReference type="Rhea" id="RHEA-COMP:11604"/>
        <dbReference type="ChEBI" id="CHEBI:15378"/>
        <dbReference type="ChEBI" id="CHEBI:29999"/>
        <dbReference type="ChEBI" id="CHEBI:30616"/>
        <dbReference type="ChEBI" id="CHEBI:83421"/>
        <dbReference type="ChEBI" id="CHEBI:456216"/>
        <dbReference type="EC" id="2.7.11.1"/>
    </reaction>
</comment>
<evidence type="ECO:0000256" key="15">
    <source>
        <dbReference type="SAM" id="MobiDB-lite"/>
    </source>
</evidence>
<dbReference type="Proteomes" id="UP000571324">
    <property type="component" value="Unassembled WGS sequence"/>
</dbReference>
<feature type="active site" description="Proton acceptor" evidence="12">
    <location>
        <position position="1047"/>
    </location>
</feature>
<feature type="compositionally biased region" description="Polar residues" evidence="15">
    <location>
        <begin position="624"/>
        <end position="641"/>
    </location>
</feature>
<feature type="binding site" evidence="14">
    <location>
        <position position="950"/>
    </location>
    <ligand>
        <name>ATP</name>
        <dbReference type="ChEBI" id="CHEBI:30616"/>
    </ligand>
</feature>
<dbReference type="Pfam" id="PF00069">
    <property type="entry name" value="Pkinase"/>
    <property type="match status" value="1"/>
</dbReference>
<evidence type="ECO:0000256" key="8">
    <source>
        <dbReference type="ARBA" id="ARBA00047899"/>
    </source>
</evidence>
<evidence type="ECO:0000256" key="2">
    <source>
        <dbReference type="ARBA" id="ARBA00012513"/>
    </source>
</evidence>
<dbReference type="Gene3D" id="1.10.510.10">
    <property type="entry name" value="Transferase(Phosphotransferase) domain 1"/>
    <property type="match status" value="1"/>
</dbReference>
<feature type="compositionally biased region" description="Basic residues" evidence="15">
    <location>
        <begin position="590"/>
        <end position="600"/>
    </location>
</feature>
<feature type="binding site" evidence="13">
    <location>
        <position position="1052"/>
    </location>
    <ligand>
        <name>Mg(2+)</name>
        <dbReference type="ChEBI" id="CHEBI:18420"/>
    </ligand>
</feature>
<evidence type="ECO:0000256" key="11">
    <source>
        <dbReference type="ARBA" id="ARBA00080573"/>
    </source>
</evidence>
<dbReference type="InterPro" id="IPR000719">
    <property type="entry name" value="Prot_kinase_dom"/>
</dbReference>
<evidence type="ECO:0000256" key="4">
    <source>
        <dbReference type="ARBA" id="ARBA00022679"/>
    </source>
</evidence>
<organism evidence="17 18">
    <name type="scientific">Origma solitaria</name>
    <dbReference type="NCBI Taxonomy" id="720586"/>
    <lineage>
        <taxon>Eukaryota</taxon>
        <taxon>Metazoa</taxon>
        <taxon>Chordata</taxon>
        <taxon>Craniata</taxon>
        <taxon>Vertebrata</taxon>
        <taxon>Euteleostomi</taxon>
        <taxon>Archelosauria</taxon>
        <taxon>Archosauria</taxon>
        <taxon>Dinosauria</taxon>
        <taxon>Saurischia</taxon>
        <taxon>Theropoda</taxon>
        <taxon>Coelurosauria</taxon>
        <taxon>Aves</taxon>
        <taxon>Neognathae</taxon>
        <taxon>Neoaves</taxon>
        <taxon>Telluraves</taxon>
        <taxon>Australaves</taxon>
        <taxon>Passeriformes</taxon>
        <taxon>Meliphagoidea</taxon>
        <taxon>Acanthizidae</taxon>
        <taxon>Origma</taxon>
    </lineage>
</organism>
<evidence type="ECO:0000256" key="6">
    <source>
        <dbReference type="ARBA" id="ARBA00022777"/>
    </source>
</evidence>
<evidence type="ECO:0000256" key="10">
    <source>
        <dbReference type="ARBA" id="ARBA00069016"/>
    </source>
</evidence>
<keyword evidence="13" id="KW-0479">Metal-binding</keyword>
<keyword evidence="6 17" id="KW-0418">Kinase</keyword>
<comment type="similarity">
    <text evidence="1">Belongs to the protein kinase superfamily. STE Ser/Thr protein kinase family. STE20 subfamily.</text>
</comment>
<feature type="non-terminal residue" evidence="17">
    <location>
        <position position="1189"/>
    </location>
</feature>
<dbReference type="PROSITE" id="PS00108">
    <property type="entry name" value="PROTEIN_KINASE_ST"/>
    <property type="match status" value="1"/>
</dbReference>
<dbReference type="PROSITE" id="PS00107">
    <property type="entry name" value="PROTEIN_KINASE_ATP"/>
    <property type="match status" value="1"/>
</dbReference>
<dbReference type="GO" id="GO:0046872">
    <property type="term" value="F:metal ion binding"/>
    <property type="evidence" value="ECO:0007669"/>
    <property type="project" value="UniProtKB-KW"/>
</dbReference>
<evidence type="ECO:0000256" key="5">
    <source>
        <dbReference type="ARBA" id="ARBA00022741"/>
    </source>
</evidence>
<dbReference type="InterPro" id="IPR017441">
    <property type="entry name" value="Protein_kinase_ATP_BS"/>
</dbReference>
<dbReference type="GO" id="GO:0005524">
    <property type="term" value="F:ATP binding"/>
    <property type="evidence" value="ECO:0007669"/>
    <property type="project" value="UniProtKB-UniRule"/>
</dbReference>